<dbReference type="PANTHER" id="PTHR43434">
    <property type="entry name" value="PHOSPHOGLYCOLATE PHOSPHATASE"/>
    <property type="match status" value="1"/>
</dbReference>
<dbReference type="InterPro" id="IPR041492">
    <property type="entry name" value="HAD_2"/>
</dbReference>
<dbReference type="PANTHER" id="PTHR43434:SF16">
    <property type="entry name" value="BLL8046 PROTEIN"/>
    <property type="match status" value="1"/>
</dbReference>
<dbReference type="Pfam" id="PF13419">
    <property type="entry name" value="HAD_2"/>
    <property type="match status" value="1"/>
</dbReference>
<dbReference type="EMBL" id="QOIM01000025">
    <property type="protein sequence ID" value="RCG22267.1"/>
    <property type="molecule type" value="Genomic_DNA"/>
</dbReference>
<dbReference type="NCBIfam" id="TIGR01549">
    <property type="entry name" value="HAD-SF-IA-v1"/>
    <property type="match status" value="1"/>
</dbReference>
<dbReference type="InterPro" id="IPR006439">
    <property type="entry name" value="HAD-SF_hydro_IA"/>
</dbReference>
<dbReference type="Gene3D" id="1.10.150.240">
    <property type="entry name" value="Putative phosphatase, domain 2"/>
    <property type="match status" value="1"/>
</dbReference>
<sequence length="224" mass="24103">MPRAALFDVDGTLTDTTYLHVHAWWEALRQAGHKVPTATLHRAIGLGARDLIAHVLGEGRDSGQDEMISAAHKTLFATCHERLGPLEGARELLHALYERGWQLVLVTSAVGGELAAMRRALDVDDLIAHIASASDVERGKPAPDSVDQARERTGAAQEQTVFIGDSVWDMHAASRAGVTALGVLSGGIPRADLEEAGAQEIYEGPADLLTQLEESAYARLERET</sequence>
<reference evidence="1 2" key="1">
    <citation type="submission" date="2018-06" db="EMBL/GenBank/DDBJ databases">
        <title>Streptomyces reniochalinae sp. nov. and Streptomyces diacarnus sp. nov. from marine sponges.</title>
        <authorList>
            <person name="Li L."/>
        </authorList>
    </citation>
    <scope>NUCLEOTIDE SEQUENCE [LARGE SCALE GENOMIC DNA]</scope>
    <source>
        <strain evidence="1 2">LHW50302</strain>
    </source>
</reference>
<organism evidence="1 2">
    <name type="scientific">Streptomyces reniochalinae</name>
    <dbReference type="NCBI Taxonomy" id="2250578"/>
    <lineage>
        <taxon>Bacteria</taxon>
        <taxon>Bacillati</taxon>
        <taxon>Actinomycetota</taxon>
        <taxon>Actinomycetes</taxon>
        <taxon>Kitasatosporales</taxon>
        <taxon>Streptomycetaceae</taxon>
        <taxon>Streptomyces</taxon>
    </lineage>
</organism>
<dbReference type="InterPro" id="IPR023214">
    <property type="entry name" value="HAD_sf"/>
</dbReference>
<keyword evidence="2" id="KW-1185">Reference proteome</keyword>
<dbReference type="SFLD" id="SFLDG01135">
    <property type="entry name" value="C1.5.6:_HAD__Beta-PGM__Phospha"/>
    <property type="match status" value="1"/>
</dbReference>
<dbReference type="SFLD" id="SFLDS00003">
    <property type="entry name" value="Haloacid_Dehalogenase"/>
    <property type="match status" value="1"/>
</dbReference>
<name>A0A367EXZ7_9ACTN</name>
<dbReference type="AlphaFoldDB" id="A0A367EXZ7"/>
<dbReference type="RefSeq" id="WP_114014660.1">
    <property type="nucleotide sequence ID" value="NZ_QOIM01000025.1"/>
</dbReference>
<protein>
    <submittedName>
        <fullName evidence="1">HAD family hydrolase</fullName>
    </submittedName>
</protein>
<dbReference type="InterPro" id="IPR050155">
    <property type="entry name" value="HAD-like_hydrolase_sf"/>
</dbReference>
<accession>A0A367EXZ7</accession>
<keyword evidence="1" id="KW-0378">Hydrolase</keyword>
<dbReference type="NCBIfam" id="TIGR01509">
    <property type="entry name" value="HAD-SF-IA-v3"/>
    <property type="match status" value="1"/>
</dbReference>
<dbReference type="Gene3D" id="3.40.50.1000">
    <property type="entry name" value="HAD superfamily/HAD-like"/>
    <property type="match status" value="1"/>
</dbReference>
<dbReference type="GO" id="GO:0006281">
    <property type="term" value="P:DNA repair"/>
    <property type="evidence" value="ECO:0007669"/>
    <property type="project" value="TreeGrafter"/>
</dbReference>
<dbReference type="InterPro" id="IPR023198">
    <property type="entry name" value="PGP-like_dom2"/>
</dbReference>
<comment type="caution">
    <text evidence="1">The sequence shown here is derived from an EMBL/GenBank/DDBJ whole genome shotgun (WGS) entry which is preliminary data.</text>
</comment>
<proteinExistence type="predicted"/>
<dbReference type="InterPro" id="IPR036412">
    <property type="entry name" value="HAD-like_sf"/>
</dbReference>
<dbReference type="OrthoDB" id="9793014at2"/>
<evidence type="ECO:0000313" key="1">
    <source>
        <dbReference type="EMBL" id="RCG22267.1"/>
    </source>
</evidence>
<evidence type="ECO:0000313" key="2">
    <source>
        <dbReference type="Proteomes" id="UP000253507"/>
    </source>
</evidence>
<dbReference type="PRINTS" id="PR00413">
    <property type="entry name" value="HADHALOGNASE"/>
</dbReference>
<dbReference type="SUPFAM" id="SSF56784">
    <property type="entry name" value="HAD-like"/>
    <property type="match status" value="1"/>
</dbReference>
<gene>
    <name evidence="1" type="ORF">DQ392_07210</name>
</gene>
<dbReference type="GO" id="GO:0008967">
    <property type="term" value="F:phosphoglycolate phosphatase activity"/>
    <property type="evidence" value="ECO:0007669"/>
    <property type="project" value="TreeGrafter"/>
</dbReference>
<dbReference type="GO" id="GO:0005829">
    <property type="term" value="C:cytosol"/>
    <property type="evidence" value="ECO:0007669"/>
    <property type="project" value="TreeGrafter"/>
</dbReference>
<dbReference type="SFLD" id="SFLDG01129">
    <property type="entry name" value="C1.5:_HAD__Beta-PGM__Phosphata"/>
    <property type="match status" value="1"/>
</dbReference>
<dbReference type="Proteomes" id="UP000253507">
    <property type="component" value="Unassembled WGS sequence"/>
</dbReference>